<sequence length="188" mass="19940">MARETVLIDNCAWDILESRGVVLVDECGEDLQFTVSDLGLIEIPAGSHPSEDAQRVGKYARAQLAALEAEPAVWFQFRDINAPAPSGGGFGELQTDGSVTGGGFLTSVEGRAYADANEHRIGGASGVKRMGSGLLKHQTDIDYGEWSAGLLVITANPKDFKAGAKALDIRTWGAGSFGDFVRKALAER</sequence>
<reference evidence="1 2" key="1">
    <citation type="submission" date="2017-08" db="EMBL/GenBank/DDBJ databases">
        <title>Infants hospitalized years apart are colonized by the same room-sourced microbial strains.</title>
        <authorList>
            <person name="Brooks B."/>
            <person name="Olm M.R."/>
            <person name="Firek B.A."/>
            <person name="Baker R."/>
            <person name="Thomas B.C."/>
            <person name="Morowitz M.J."/>
            <person name="Banfield J.F."/>
        </authorList>
    </citation>
    <scope>NUCLEOTIDE SEQUENCE [LARGE SCALE GENOMIC DNA]</scope>
    <source>
        <strain evidence="1">S2_009_000_R2_77</strain>
    </source>
</reference>
<organism evidence="1 2">
    <name type="scientific">Pseudomonas kuykendallii</name>
    <dbReference type="NCBI Taxonomy" id="1007099"/>
    <lineage>
        <taxon>Bacteria</taxon>
        <taxon>Pseudomonadati</taxon>
        <taxon>Pseudomonadota</taxon>
        <taxon>Gammaproteobacteria</taxon>
        <taxon>Pseudomonadales</taxon>
        <taxon>Pseudomonadaceae</taxon>
        <taxon>Pseudomonas</taxon>
    </lineage>
</organism>
<dbReference type="AlphaFoldDB" id="A0A2W5CZP7"/>
<evidence type="ECO:0000313" key="2">
    <source>
        <dbReference type="Proteomes" id="UP000249198"/>
    </source>
</evidence>
<evidence type="ECO:0000313" key="1">
    <source>
        <dbReference type="EMBL" id="PZP21670.1"/>
    </source>
</evidence>
<dbReference type="EMBL" id="QFOH01000026">
    <property type="protein sequence ID" value="PZP21670.1"/>
    <property type="molecule type" value="Genomic_DNA"/>
</dbReference>
<gene>
    <name evidence="1" type="ORF">DI599_18395</name>
</gene>
<dbReference type="RefSeq" id="WP_073672918.1">
    <property type="nucleotide sequence ID" value="NZ_QFOH01000026.1"/>
</dbReference>
<accession>A0A2W5CZP7</accession>
<protein>
    <submittedName>
        <fullName evidence="1">Uncharacterized protein</fullName>
    </submittedName>
</protein>
<comment type="caution">
    <text evidence="1">The sequence shown here is derived from an EMBL/GenBank/DDBJ whole genome shotgun (WGS) entry which is preliminary data.</text>
</comment>
<name>A0A2W5CZP7_9PSED</name>
<dbReference type="Proteomes" id="UP000249198">
    <property type="component" value="Unassembled WGS sequence"/>
</dbReference>
<proteinExistence type="predicted"/>